<keyword evidence="2 3" id="KW-0663">Pyridoxal phosphate</keyword>
<protein>
    <submittedName>
        <fullName evidence="5">Diaminopimelate decarboxylase</fullName>
    </submittedName>
</protein>
<dbReference type="SUPFAM" id="SSF50621">
    <property type="entry name" value="Alanine racemase C-terminal domain-like"/>
    <property type="match status" value="1"/>
</dbReference>
<dbReference type="InterPro" id="IPR029066">
    <property type="entry name" value="PLP-binding_barrel"/>
</dbReference>
<dbReference type="PANTHER" id="PTHR43727:SF2">
    <property type="entry name" value="GROUP IV DECARBOXYLASE"/>
    <property type="match status" value="1"/>
</dbReference>
<dbReference type="AlphaFoldDB" id="A0A3N1ZXK7"/>
<organism evidence="5 6">
    <name type="scientific">Luteococcus japonicus</name>
    <dbReference type="NCBI Taxonomy" id="33984"/>
    <lineage>
        <taxon>Bacteria</taxon>
        <taxon>Bacillati</taxon>
        <taxon>Actinomycetota</taxon>
        <taxon>Actinomycetes</taxon>
        <taxon>Propionibacteriales</taxon>
        <taxon>Propionibacteriaceae</taxon>
        <taxon>Luteococcus</taxon>
    </lineage>
</organism>
<dbReference type="PANTHER" id="PTHR43727">
    <property type="entry name" value="DIAMINOPIMELATE DECARBOXYLASE"/>
    <property type="match status" value="1"/>
</dbReference>
<evidence type="ECO:0000313" key="6">
    <source>
        <dbReference type="Proteomes" id="UP000275749"/>
    </source>
</evidence>
<proteinExistence type="predicted"/>
<dbReference type="InterPro" id="IPR000183">
    <property type="entry name" value="Orn/DAP/Arg_de-COase"/>
</dbReference>
<comment type="cofactor">
    <cofactor evidence="1 3">
        <name>pyridoxal 5'-phosphate</name>
        <dbReference type="ChEBI" id="CHEBI:597326"/>
    </cofactor>
</comment>
<name>A0A3N1ZXK7_9ACTN</name>
<accession>A0A3N1ZXK7</accession>
<feature type="active site" description="Proton donor" evidence="3">
    <location>
        <position position="389"/>
    </location>
</feature>
<feature type="modified residue" description="N6-(pyridoxal phosphate)lysine" evidence="3">
    <location>
        <position position="72"/>
    </location>
</feature>
<dbReference type="SUPFAM" id="SSF51419">
    <property type="entry name" value="PLP-binding barrel"/>
    <property type="match status" value="1"/>
</dbReference>
<dbReference type="GO" id="GO:0008836">
    <property type="term" value="F:diaminopimelate decarboxylase activity"/>
    <property type="evidence" value="ECO:0007669"/>
    <property type="project" value="TreeGrafter"/>
</dbReference>
<dbReference type="InterPro" id="IPR022644">
    <property type="entry name" value="De-COase2_N"/>
</dbReference>
<gene>
    <name evidence="5" type="ORF">EDD41_2487</name>
</gene>
<dbReference type="Gene3D" id="3.20.20.10">
    <property type="entry name" value="Alanine racemase"/>
    <property type="match status" value="1"/>
</dbReference>
<evidence type="ECO:0000259" key="4">
    <source>
        <dbReference type="Pfam" id="PF02784"/>
    </source>
</evidence>
<evidence type="ECO:0000313" key="5">
    <source>
        <dbReference type="EMBL" id="ROR55227.1"/>
    </source>
</evidence>
<comment type="caution">
    <text evidence="5">The sequence shown here is derived from an EMBL/GenBank/DDBJ whole genome shotgun (WGS) entry which is preliminary data.</text>
</comment>
<dbReference type="GO" id="GO:0009089">
    <property type="term" value="P:lysine biosynthetic process via diaminopimelate"/>
    <property type="evidence" value="ECO:0007669"/>
    <property type="project" value="TreeGrafter"/>
</dbReference>
<dbReference type="Gene3D" id="2.40.37.10">
    <property type="entry name" value="Lyase, Ornithine Decarboxylase, Chain A, domain 1"/>
    <property type="match status" value="1"/>
</dbReference>
<dbReference type="Pfam" id="PF02784">
    <property type="entry name" value="Orn_Arg_deC_N"/>
    <property type="match status" value="1"/>
</dbReference>
<dbReference type="Proteomes" id="UP000275749">
    <property type="component" value="Unassembled WGS sequence"/>
</dbReference>
<dbReference type="InterPro" id="IPR009006">
    <property type="entry name" value="Ala_racemase/Decarboxylase_C"/>
</dbReference>
<reference evidence="5 6" key="1">
    <citation type="submission" date="2018-11" db="EMBL/GenBank/DDBJ databases">
        <title>Sequencing the genomes of 1000 actinobacteria strains.</title>
        <authorList>
            <person name="Klenk H.-P."/>
        </authorList>
    </citation>
    <scope>NUCLEOTIDE SEQUENCE [LARGE SCALE GENOMIC DNA]</scope>
    <source>
        <strain evidence="5 6">DSM 10546</strain>
    </source>
</reference>
<dbReference type="PRINTS" id="PR01179">
    <property type="entry name" value="ODADCRBXLASE"/>
</dbReference>
<sequence length="456" mass="49224">MRQPHGVAPLTARLEPWMEQVLADADGCSALLEEYGSPVNLLDLAALRRNAEELAEPARRHGVDLLIQVARKANKALAVVDAARELGLGIDVGGQDELLQVLGRGVDPRRVVLTAAVKPISLLRLCLEHDVLCALDNLDEAEELSGLARQQGVRARVALRIPPDPDSGLPPSRFGLLAEQWLQWLAGAPAVEVEGIHFHLHGYAALDRVTMLGRALVLVDELRARGHHPSNIDIGGGVPMSYLDDGQQWQDFWTAHHAALETGQPITWRGHPLSNVYPYHQAPVRGVWLDEVLGAGLLGGSVAEQLRGRGLQLRCEPGRAMLDGCGMTLARVVMRKQTSDGLDLVGLEMNRTQCRSTSDDFMVDPLLARPGTAGAPSDPVEAWLVGAYCIEAELILQRRIAFPDGVAVGDVIALPNTGGYLMHILESASHQMPLARNLVRGTDGGFRLDAIDLGGT</sequence>
<evidence type="ECO:0000256" key="3">
    <source>
        <dbReference type="PIRSR" id="PIRSR600183-50"/>
    </source>
</evidence>
<evidence type="ECO:0000256" key="2">
    <source>
        <dbReference type="ARBA" id="ARBA00022898"/>
    </source>
</evidence>
<dbReference type="EMBL" id="RKHG01000001">
    <property type="protein sequence ID" value="ROR55227.1"/>
    <property type="molecule type" value="Genomic_DNA"/>
</dbReference>
<feature type="domain" description="Orn/DAP/Arg decarboxylase 2 N-terminal" evidence="4">
    <location>
        <begin position="67"/>
        <end position="248"/>
    </location>
</feature>
<evidence type="ECO:0000256" key="1">
    <source>
        <dbReference type="ARBA" id="ARBA00001933"/>
    </source>
</evidence>